<evidence type="ECO:0000313" key="1">
    <source>
        <dbReference type="EMBL" id="BDL44209.1"/>
    </source>
</evidence>
<reference evidence="1" key="1">
    <citation type="submission" date="2022-06" db="EMBL/GenBank/DDBJ databases">
        <title>Akkermansia biwalacus sp. nov., an anaerobic mucin-degrading bacterium isolated from human intestine.</title>
        <authorList>
            <person name="Kobayashi Y."/>
            <person name="Inoue S."/>
            <person name="Kawahara T."/>
            <person name="Kohda N."/>
        </authorList>
    </citation>
    <scope>NUCLEOTIDE SEQUENCE</scope>
    <source>
        <strain evidence="1">WON2089</strain>
    </source>
</reference>
<dbReference type="EMBL" id="AP025943">
    <property type="protein sequence ID" value="BDL44209.1"/>
    <property type="molecule type" value="Genomic_DNA"/>
</dbReference>
<protein>
    <submittedName>
        <fullName evidence="1">Uncharacterized protein</fullName>
    </submittedName>
</protein>
<keyword evidence="2" id="KW-1185">Reference proteome</keyword>
<dbReference type="RefSeq" id="WP_215436068.1">
    <property type="nucleotide sequence ID" value="NZ_AP025943.1"/>
</dbReference>
<proteinExistence type="predicted"/>
<name>A0ABM7ZHH5_9BACT</name>
<organism evidence="1 2">
    <name type="scientific">Akkermansia biwaensis</name>
    <dbReference type="NCBI Taxonomy" id="2946555"/>
    <lineage>
        <taxon>Bacteria</taxon>
        <taxon>Pseudomonadati</taxon>
        <taxon>Verrucomicrobiota</taxon>
        <taxon>Verrucomicrobiia</taxon>
        <taxon>Verrucomicrobiales</taxon>
        <taxon>Akkermansiaceae</taxon>
        <taxon>Akkermansia</taxon>
    </lineage>
</organism>
<evidence type="ECO:0000313" key="2">
    <source>
        <dbReference type="Proteomes" id="UP001062263"/>
    </source>
</evidence>
<dbReference type="Proteomes" id="UP001062263">
    <property type="component" value="Chromosome"/>
</dbReference>
<sequence>MAHLLHIHIVTYAGNAHTLPHAVTAARRAWPASPVTILDDARHPVPPSMQQDLENHPQIQYRPTHWERGGNLRGRTCLRGLLAEYKRSLRQTEAPYVLKLDADTLVLNPATLNTLILQGVDYGTHSTLDGPFGGGCILMSSPAVRALDKAVRLCPLVPYAREDKTLNGLAMASGLSMALLDGNTPCTDKPVFFTGIDTRLHDQKDYVDRMSANVAVANVGTSKLTGAELLTEAYMASALLDTITTPRGLNMDKPGRKKPEKVA</sequence>
<accession>A0ABM7ZHH5</accession>
<gene>
    <name evidence="1" type="ORF">Abiwalacus_17830</name>
</gene>